<dbReference type="PANTHER" id="PTHR43421:SF1">
    <property type="entry name" value="METALLOPROTEASE PMBA"/>
    <property type="match status" value="1"/>
</dbReference>
<name>A0A2T1C8V8_9CYAN</name>
<dbReference type="InterPro" id="IPR035068">
    <property type="entry name" value="TldD/PmbA_N"/>
</dbReference>
<dbReference type="Gene3D" id="3.30.2290.10">
    <property type="entry name" value="PmbA/TldD superfamily"/>
    <property type="match status" value="1"/>
</dbReference>
<reference evidence="4 5" key="2">
    <citation type="submission" date="2018-03" db="EMBL/GenBank/DDBJ databases">
        <title>The ancient ancestry and fast evolution of plastids.</title>
        <authorList>
            <person name="Moore K.R."/>
            <person name="Magnabosco C."/>
            <person name="Momper L."/>
            <person name="Gold D.A."/>
            <person name="Bosak T."/>
            <person name="Fournier G.P."/>
        </authorList>
    </citation>
    <scope>NUCLEOTIDE SEQUENCE [LARGE SCALE GENOMIC DNA]</scope>
    <source>
        <strain evidence="4 5">CCAP 1448/3</strain>
    </source>
</reference>
<dbReference type="GO" id="GO:0006508">
    <property type="term" value="P:proteolysis"/>
    <property type="evidence" value="ECO:0007669"/>
    <property type="project" value="InterPro"/>
</dbReference>
<comment type="caution">
    <text evidence="4">The sequence shown here is derived from an EMBL/GenBank/DDBJ whole genome shotgun (WGS) entry which is preliminary data.</text>
</comment>
<accession>A0A2T1C8V8</accession>
<evidence type="ECO:0000313" key="5">
    <source>
        <dbReference type="Proteomes" id="UP000238762"/>
    </source>
</evidence>
<dbReference type="GO" id="GO:0008237">
    <property type="term" value="F:metallopeptidase activity"/>
    <property type="evidence" value="ECO:0007669"/>
    <property type="project" value="InterPro"/>
</dbReference>
<proteinExistence type="inferred from homology"/>
<dbReference type="Pfam" id="PF01523">
    <property type="entry name" value="PmbA_TldD_1st"/>
    <property type="match status" value="1"/>
</dbReference>
<evidence type="ECO:0000256" key="1">
    <source>
        <dbReference type="ARBA" id="ARBA00005836"/>
    </source>
</evidence>
<dbReference type="GO" id="GO:0005829">
    <property type="term" value="C:cytosol"/>
    <property type="evidence" value="ECO:0007669"/>
    <property type="project" value="TreeGrafter"/>
</dbReference>
<evidence type="ECO:0000259" key="2">
    <source>
        <dbReference type="Pfam" id="PF01523"/>
    </source>
</evidence>
<organism evidence="4 5">
    <name type="scientific">Merismopedia glauca CCAP 1448/3</name>
    <dbReference type="NCBI Taxonomy" id="1296344"/>
    <lineage>
        <taxon>Bacteria</taxon>
        <taxon>Bacillati</taxon>
        <taxon>Cyanobacteriota</taxon>
        <taxon>Cyanophyceae</taxon>
        <taxon>Synechococcales</taxon>
        <taxon>Merismopediaceae</taxon>
        <taxon>Merismopedia</taxon>
    </lineage>
</organism>
<dbReference type="InterPro" id="IPR047657">
    <property type="entry name" value="PmbA"/>
</dbReference>
<gene>
    <name evidence="4" type="ORF">C7B64_03080</name>
</gene>
<dbReference type="SUPFAM" id="SSF111283">
    <property type="entry name" value="Putative modulator of DNA gyrase, PmbA/TldD"/>
    <property type="match status" value="1"/>
</dbReference>
<reference evidence="4 5" key="1">
    <citation type="submission" date="2018-02" db="EMBL/GenBank/DDBJ databases">
        <authorList>
            <person name="Cohen D.B."/>
            <person name="Kent A.D."/>
        </authorList>
    </citation>
    <scope>NUCLEOTIDE SEQUENCE [LARGE SCALE GENOMIC DNA]</scope>
    <source>
        <strain evidence="4 5">CCAP 1448/3</strain>
    </source>
</reference>
<evidence type="ECO:0000313" key="4">
    <source>
        <dbReference type="EMBL" id="PSB04679.1"/>
    </source>
</evidence>
<evidence type="ECO:0000259" key="3">
    <source>
        <dbReference type="Pfam" id="PF19289"/>
    </source>
</evidence>
<dbReference type="InterPro" id="IPR002510">
    <property type="entry name" value="Metalloprtase-TldD/E_N"/>
</dbReference>
<feature type="domain" description="Metalloprotease TldD/E C-terminal" evidence="3">
    <location>
        <begin position="213"/>
        <end position="431"/>
    </location>
</feature>
<comment type="similarity">
    <text evidence="1">Belongs to the peptidase U62 family.</text>
</comment>
<dbReference type="AlphaFoldDB" id="A0A2T1C8V8"/>
<protein>
    <submittedName>
        <fullName evidence="4">TldD/PmbA family protein</fullName>
    </submittedName>
</protein>
<dbReference type="EMBL" id="PVWJ01000009">
    <property type="protein sequence ID" value="PSB04679.1"/>
    <property type="molecule type" value="Genomic_DNA"/>
</dbReference>
<sequence>MSDSKLEQILQLAAAKVDVAEVYYLSSQDTPIEFENNRLKSLQTKAVQGVALRVIHNGRLGFASSTDLTRVEDLVDAAVQTAGIGDLAEFEFASGIQFPDVGSSYTPPSTQELVEKGKSLIEQVHAYNSEILVDVGFHVRTGNVKIATTKDVYGARTRKIVSASISGNLVQGEDFLQVYSYDVAKEEMPDCDRLLADLIQKYRWAERSATINSGTFPVFFTPRASSSTIWGLFDTILSGQTVVQKASPLADKLGQTLFDSRLTLFEDPTIGPSASPFDDEGTPTSQKVLIAEGTVERFYWDRRWGARGGCESTGNGFRGGLSRPGPDLVNLCVSPGKTSVADLIANIEEGLIVEQVLGAGQSNQLAGEFSVNLDLGYKVEKGEIVGRVKNTMVAGSIFEAFNHLVDLSDRPEWVGGSAYVPSILFEKLGVAARQ</sequence>
<dbReference type="Proteomes" id="UP000238762">
    <property type="component" value="Unassembled WGS sequence"/>
</dbReference>
<dbReference type="InterPro" id="IPR036059">
    <property type="entry name" value="TldD/PmbA_sf"/>
</dbReference>
<keyword evidence="5" id="KW-1185">Reference proteome</keyword>
<dbReference type="Pfam" id="PF19289">
    <property type="entry name" value="PmbA_TldD_3rd"/>
    <property type="match status" value="1"/>
</dbReference>
<feature type="domain" description="Metalloprotease TldD/E N-terminal" evidence="2">
    <location>
        <begin position="20"/>
        <end position="82"/>
    </location>
</feature>
<dbReference type="RefSeq" id="WP_106287188.1">
    <property type="nucleotide sequence ID" value="NZ_CAWNTC010000176.1"/>
</dbReference>
<dbReference type="InterPro" id="IPR045569">
    <property type="entry name" value="Metalloprtase-TldD/E_C"/>
</dbReference>
<dbReference type="OrthoDB" id="9803618at2"/>
<dbReference type="PANTHER" id="PTHR43421">
    <property type="entry name" value="METALLOPROTEASE PMBA"/>
    <property type="match status" value="1"/>
</dbReference>